<name>A0A2J8JFX0_PANTR</name>
<evidence type="ECO:0000313" key="2">
    <source>
        <dbReference type="EMBL" id="PNI21663.1"/>
    </source>
</evidence>
<gene>
    <name evidence="2" type="ORF">CK820_G0047959</name>
</gene>
<comment type="caution">
    <text evidence="2">The sequence shown here is derived from an EMBL/GenBank/DDBJ whole genome shotgun (WGS) entry which is preliminary data.</text>
</comment>
<feature type="region of interest" description="Disordered" evidence="1">
    <location>
        <begin position="1"/>
        <end position="22"/>
    </location>
</feature>
<sequence>MIRNGRGAAGGAEQPGPGGRRAVRVWCDGCHRTEIWSHGLPASP</sequence>
<dbReference type="EMBL" id="NBAG03000462">
    <property type="protein sequence ID" value="PNI21663.1"/>
    <property type="molecule type" value="Genomic_DNA"/>
</dbReference>
<dbReference type="AlphaFoldDB" id="A0A2J8JFX0"/>
<evidence type="ECO:0000256" key="1">
    <source>
        <dbReference type="SAM" id="MobiDB-lite"/>
    </source>
</evidence>
<reference evidence="2 3" key="1">
    <citation type="submission" date="2017-12" db="EMBL/GenBank/DDBJ databases">
        <title>High-resolution comparative analysis of great ape genomes.</title>
        <authorList>
            <person name="Pollen A."/>
            <person name="Hastie A."/>
            <person name="Hormozdiari F."/>
            <person name="Dougherty M."/>
            <person name="Liu R."/>
            <person name="Chaisson M."/>
            <person name="Hoppe E."/>
            <person name="Hill C."/>
            <person name="Pang A."/>
            <person name="Hillier L."/>
            <person name="Baker C."/>
            <person name="Armstrong J."/>
            <person name="Shendure J."/>
            <person name="Paten B."/>
            <person name="Wilson R."/>
            <person name="Chao H."/>
            <person name="Schneider V."/>
            <person name="Ventura M."/>
            <person name="Kronenberg Z."/>
            <person name="Murali S."/>
            <person name="Gordon D."/>
            <person name="Cantsilieris S."/>
            <person name="Munson K."/>
            <person name="Nelson B."/>
            <person name="Raja A."/>
            <person name="Underwood J."/>
            <person name="Diekhans M."/>
            <person name="Fiddes I."/>
            <person name="Haussler D."/>
            <person name="Eichler E."/>
        </authorList>
    </citation>
    <scope>NUCLEOTIDE SEQUENCE [LARGE SCALE GENOMIC DNA]</scope>
    <source>
        <strain evidence="2">Yerkes chimp pedigree #C0471</strain>
    </source>
</reference>
<evidence type="ECO:0000313" key="3">
    <source>
        <dbReference type="Proteomes" id="UP000236370"/>
    </source>
</evidence>
<accession>A0A2J8JFX0</accession>
<protein>
    <submittedName>
        <fullName evidence="2">PCYT2 isoform 8</fullName>
    </submittedName>
</protein>
<dbReference type="Proteomes" id="UP000236370">
    <property type="component" value="Unassembled WGS sequence"/>
</dbReference>
<proteinExistence type="predicted"/>
<organism evidence="2 3">
    <name type="scientific">Pan troglodytes</name>
    <name type="common">Chimpanzee</name>
    <dbReference type="NCBI Taxonomy" id="9598"/>
    <lineage>
        <taxon>Eukaryota</taxon>
        <taxon>Metazoa</taxon>
        <taxon>Chordata</taxon>
        <taxon>Craniata</taxon>
        <taxon>Vertebrata</taxon>
        <taxon>Euteleostomi</taxon>
        <taxon>Mammalia</taxon>
        <taxon>Eutheria</taxon>
        <taxon>Euarchontoglires</taxon>
        <taxon>Primates</taxon>
        <taxon>Haplorrhini</taxon>
        <taxon>Catarrhini</taxon>
        <taxon>Hominidae</taxon>
        <taxon>Pan</taxon>
    </lineage>
</organism>